<keyword evidence="2" id="KW-0804">Transcription</keyword>
<gene>
    <name evidence="4" type="ORF">GCM10011314_10360</name>
</gene>
<dbReference type="RefSeq" id="WP_035948605.1">
    <property type="nucleotide sequence ID" value="NZ_BMEA01000001.1"/>
</dbReference>
<evidence type="ECO:0000256" key="2">
    <source>
        <dbReference type="ARBA" id="ARBA00023163"/>
    </source>
</evidence>
<reference evidence="4" key="1">
    <citation type="journal article" date="2014" name="Int. J. Syst. Evol. Microbiol.">
        <title>Complete genome sequence of Corynebacterium casei LMG S-19264T (=DSM 44701T), isolated from a smear-ripened cheese.</title>
        <authorList>
            <consortium name="US DOE Joint Genome Institute (JGI-PGF)"/>
            <person name="Walter F."/>
            <person name="Albersmeier A."/>
            <person name="Kalinowski J."/>
            <person name="Ruckert C."/>
        </authorList>
    </citation>
    <scope>NUCLEOTIDE SEQUENCE</scope>
    <source>
        <strain evidence="4">CGMCC 1.10749</strain>
    </source>
</reference>
<feature type="compositionally biased region" description="Low complexity" evidence="3">
    <location>
        <begin position="135"/>
        <end position="151"/>
    </location>
</feature>
<evidence type="ECO:0000256" key="1">
    <source>
        <dbReference type="ARBA" id="ARBA00023015"/>
    </source>
</evidence>
<comment type="caution">
    <text evidence="4">The sequence shown here is derived from an EMBL/GenBank/DDBJ whole genome shotgun (WGS) entry which is preliminary data.</text>
</comment>
<evidence type="ECO:0000313" key="4">
    <source>
        <dbReference type="EMBL" id="GGB72811.1"/>
    </source>
</evidence>
<reference evidence="4" key="2">
    <citation type="submission" date="2020-09" db="EMBL/GenBank/DDBJ databases">
        <authorList>
            <person name="Sun Q."/>
            <person name="Zhou Y."/>
        </authorList>
    </citation>
    <scope>NUCLEOTIDE SEQUENCE</scope>
    <source>
        <strain evidence="4">CGMCC 1.10749</strain>
    </source>
</reference>
<accession>A0A8H9FTZ7</accession>
<dbReference type="Proteomes" id="UP000628079">
    <property type="component" value="Unassembled WGS sequence"/>
</dbReference>
<dbReference type="InterPro" id="IPR041916">
    <property type="entry name" value="Anti_sigma_zinc_sf"/>
</dbReference>
<protein>
    <recommendedName>
        <fullName evidence="6">Zinc-finger domain-containing protein</fullName>
    </recommendedName>
</protein>
<dbReference type="Gene3D" id="1.10.10.1320">
    <property type="entry name" value="Anti-sigma factor, zinc-finger domain"/>
    <property type="match status" value="1"/>
</dbReference>
<evidence type="ECO:0000313" key="5">
    <source>
        <dbReference type="Proteomes" id="UP000628079"/>
    </source>
</evidence>
<keyword evidence="1" id="KW-0805">Transcription regulation</keyword>
<feature type="compositionally biased region" description="Polar residues" evidence="3">
    <location>
        <begin position="167"/>
        <end position="178"/>
    </location>
</feature>
<proteinExistence type="predicted"/>
<dbReference type="EMBL" id="BMEA01000001">
    <property type="protein sequence ID" value="GGB72811.1"/>
    <property type="molecule type" value="Genomic_DNA"/>
</dbReference>
<organism evidence="4 5">
    <name type="scientific">Knoellia flava</name>
    <dbReference type="NCBI Taxonomy" id="913969"/>
    <lineage>
        <taxon>Bacteria</taxon>
        <taxon>Bacillati</taxon>
        <taxon>Actinomycetota</taxon>
        <taxon>Actinomycetes</taxon>
        <taxon>Micrococcales</taxon>
        <taxon>Intrasporangiaceae</taxon>
        <taxon>Knoellia</taxon>
    </lineage>
</organism>
<evidence type="ECO:0008006" key="6">
    <source>
        <dbReference type="Google" id="ProtNLM"/>
    </source>
</evidence>
<dbReference type="AlphaFoldDB" id="A0A8H9FTZ7"/>
<sequence>MIGLSRPSRCRLDEIADYVSGHLSPQRSDAWDRHLITCVNCQHAVAAERRLQALLATGCPSMPGSLHAQLVALATSTAAPVVDRTGEFAPLEMVPPSAPPAHRSPLRSAALATAAAGATAAVAWSLTVTGTGSLTTSVSSVGGSTPTVRPASSPPSAPASPLRTRAVSTSWTGGSSIRNLDLCEAESRT</sequence>
<feature type="region of interest" description="Disordered" evidence="3">
    <location>
        <begin position="135"/>
        <end position="189"/>
    </location>
</feature>
<name>A0A8H9FTZ7_9MICO</name>
<evidence type="ECO:0000256" key="3">
    <source>
        <dbReference type="SAM" id="MobiDB-lite"/>
    </source>
</evidence>